<keyword evidence="3" id="KW-1185">Reference proteome</keyword>
<feature type="compositionally biased region" description="Polar residues" evidence="1">
    <location>
        <begin position="8"/>
        <end position="25"/>
    </location>
</feature>
<evidence type="ECO:0000313" key="2">
    <source>
        <dbReference type="EMBL" id="GIY43311.1"/>
    </source>
</evidence>
<evidence type="ECO:0000313" key="3">
    <source>
        <dbReference type="Proteomes" id="UP001054945"/>
    </source>
</evidence>
<proteinExistence type="predicted"/>
<comment type="caution">
    <text evidence="2">The sequence shown here is derived from an EMBL/GenBank/DDBJ whole genome shotgun (WGS) entry which is preliminary data.</text>
</comment>
<gene>
    <name evidence="2" type="ORF">CEXT_177771</name>
</gene>
<dbReference type="AlphaFoldDB" id="A0AAV4TCV7"/>
<organism evidence="2 3">
    <name type="scientific">Caerostris extrusa</name>
    <name type="common">Bark spider</name>
    <name type="synonym">Caerostris bankana</name>
    <dbReference type="NCBI Taxonomy" id="172846"/>
    <lineage>
        <taxon>Eukaryota</taxon>
        <taxon>Metazoa</taxon>
        <taxon>Ecdysozoa</taxon>
        <taxon>Arthropoda</taxon>
        <taxon>Chelicerata</taxon>
        <taxon>Arachnida</taxon>
        <taxon>Araneae</taxon>
        <taxon>Araneomorphae</taxon>
        <taxon>Entelegynae</taxon>
        <taxon>Araneoidea</taxon>
        <taxon>Araneidae</taxon>
        <taxon>Caerostris</taxon>
    </lineage>
</organism>
<accession>A0AAV4TCV7</accession>
<dbReference type="EMBL" id="BPLR01010959">
    <property type="protein sequence ID" value="GIY43311.1"/>
    <property type="molecule type" value="Genomic_DNA"/>
</dbReference>
<name>A0AAV4TCV7_CAEEX</name>
<evidence type="ECO:0000256" key="1">
    <source>
        <dbReference type="SAM" id="MobiDB-lite"/>
    </source>
</evidence>
<protein>
    <submittedName>
        <fullName evidence="2">Uncharacterized protein</fullName>
    </submittedName>
</protein>
<dbReference type="Proteomes" id="UP001054945">
    <property type="component" value="Unassembled WGS sequence"/>
</dbReference>
<reference evidence="2 3" key="1">
    <citation type="submission" date="2021-06" db="EMBL/GenBank/DDBJ databases">
        <title>Caerostris extrusa draft genome.</title>
        <authorList>
            <person name="Kono N."/>
            <person name="Arakawa K."/>
        </authorList>
    </citation>
    <scope>NUCLEOTIDE SEQUENCE [LARGE SCALE GENOMIC DNA]</scope>
</reference>
<sequence>MEGAVISSDLNSIKQQPFYQDSPTDAPSPPPRSLGKLEQSLRAVFGFRFPFSSNLALGTSFDSIEISVAIILDGGGTWPVSNHLSETGIRVRAQNVCVC</sequence>
<feature type="region of interest" description="Disordered" evidence="1">
    <location>
        <begin position="1"/>
        <end position="34"/>
    </location>
</feature>